<dbReference type="EMBL" id="JALN02000001">
    <property type="protein sequence ID" value="KDE98110.1"/>
    <property type="molecule type" value="Genomic_DNA"/>
</dbReference>
<comment type="similarity">
    <text evidence="4">Belongs to the HypA/HybF family.</text>
</comment>
<dbReference type="GO" id="GO:0016151">
    <property type="term" value="F:nickel cation binding"/>
    <property type="evidence" value="ECO:0007669"/>
    <property type="project" value="UniProtKB-UniRule"/>
</dbReference>
<evidence type="ECO:0000313" key="5">
    <source>
        <dbReference type="EMBL" id="KDE98110.1"/>
    </source>
</evidence>
<feature type="binding site" evidence="4">
    <location>
        <position position="73"/>
    </location>
    <ligand>
        <name>Zn(2+)</name>
        <dbReference type="ChEBI" id="CHEBI:29105"/>
    </ligand>
</feature>
<evidence type="ECO:0000256" key="3">
    <source>
        <dbReference type="ARBA" id="ARBA00022833"/>
    </source>
</evidence>
<evidence type="ECO:0000313" key="6">
    <source>
        <dbReference type="Proteomes" id="UP000022835"/>
    </source>
</evidence>
<dbReference type="Gene3D" id="3.30.2320.80">
    <property type="match status" value="1"/>
</dbReference>
<evidence type="ECO:0000256" key="1">
    <source>
        <dbReference type="ARBA" id="ARBA00022596"/>
    </source>
</evidence>
<dbReference type="HAMAP" id="MF_00213">
    <property type="entry name" value="HypA_HybF"/>
    <property type="match status" value="1"/>
</dbReference>
<feature type="binding site" evidence="4">
    <location>
        <position position="90"/>
    </location>
    <ligand>
        <name>Zn(2+)</name>
        <dbReference type="ChEBI" id="CHEBI:29105"/>
    </ligand>
</feature>
<evidence type="ECO:0000256" key="4">
    <source>
        <dbReference type="HAMAP-Rule" id="MF_00213"/>
    </source>
</evidence>
<protein>
    <recommendedName>
        <fullName evidence="4">Hydrogenase maturation factor HypA</fullName>
    </recommendedName>
</protein>
<comment type="caution">
    <text evidence="5">The sequence shown here is derived from an EMBL/GenBank/DDBJ whole genome shotgun (WGS) entry which is preliminary data.</text>
</comment>
<feature type="binding site" evidence="4">
    <location>
        <position position="70"/>
    </location>
    <ligand>
        <name>Zn(2+)</name>
        <dbReference type="ChEBI" id="CHEBI:29105"/>
    </ligand>
</feature>
<keyword evidence="3 4" id="KW-0862">Zinc</keyword>
<dbReference type="GO" id="GO:0008270">
    <property type="term" value="F:zinc ion binding"/>
    <property type="evidence" value="ECO:0007669"/>
    <property type="project" value="UniProtKB-UniRule"/>
</dbReference>
<feature type="binding site" evidence="4">
    <location>
        <position position="2"/>
    </location>
    <ligand>
        <name>Ni(2+)</name>
        <dbReference type="ChEBI" id="CHEBI:49786"/>
    </ligand>
</feature>
<keyword evidence="6" id="KW-1185">Reference proteome</keyword>
<dbReference type="RefSeq" id="WP_036339228.1">
    <property type="nucleotide sequence ID" value="NZ_JALN02000001.1"/>
</dbReference>
<accession>A0A064CCP8</accession>
<evidence type="ECO:0000256" key="2">
    <source>
        <dbReference type="ARBA" id="ARBA00022723"/>
    </source>
</evidence>
<dbReference type="STRING" id="1440774.Y900_003915"/>
<feature type="binding site" evidence="4">
    <location>
        <position position="87"/>
    </location>
    <ligand>
        <name>Zn(2+)</name>
        <dbReference type="ChEBI" id="CHEBI:29105"/>
    </ligand>
</feature>
<comment type="function">
    <text evidence="4">Involved in the maturation of [NiFe] hydrogenases. Required for nickel insertion into the metal center of the hydrogenase.</text>
</comment>
<dbReference type="PANTHER" id="PTHR34535:SF3">
    <property type="entry name" value="HYDROGENASE MATURATION FACTOR HYPA"/>
    <property type="match status" value="1"/>
</dbReference>
<sequence>MHELSLCHAIAGVVRPYAAGRRVDVVRVQIGALRQVVPDSLSFCWTLVRDHESMPEAELELEFVAAEVSCHSCGQHSEIASRWTVSCPQCESADVEIVRGNEFLVTSLDVT</sequence>
<gene>
    <name evidence="4" type="primary">hypA</name>
    <name evidence="5" type="ORF">Y900_003915</name>
</gene>
<reference evidence="5" key="1">
    <citation type="submission" date="2014-05" db="EMBL/GenBank/DDBJ databases">
        <title>Genome sequence of Mycobacterium aromaticivorans strain JS19b1T (= DSM 45407T).</title>
        <authorList>
            <person name="Kwak Y."/>
            <person name="Park G.-S."/>
            <person name="Li Q.X."/>
            <person name="Lee S.-E."/>
            <person name="Shin J.-H."/>
        </authorList>
    </citation>
    <scope>NUCLEOTIDE SEQUENCE [LARGE SCALE GENOMIC DNA]</scope>
    <source>
        <strain evidence="5">JS19b1</strain>
    </source>
</reference>
<organism evidence="5 6">
    <name type="scientific">Mycolicibacterium aromaticivorans JS19b1 = JCM 16368</name>
    <dbReference type="NCBI Taxonomy" id="1440774"/>
    <lineage>
        <taxon>Bacteria</taxon>
        <taxon>Bacillati</taxon>
        <taxon>Actinomycetota</taxon>
        <taxon>Actinomycetes</taxon>
        <taxon>Mycobacteriales</taxon>
        <taxon>Mycobacteriaceae</taxon>
        <taxon>Mycolicibacterium</taxon>
    </lineage>
</organism>
<dbReference type="eggNOG" id="COG0375">
    <property type="taxonomic scope" value="Bacteria"/>
</dbReference>
<proteinExistence type="inferred from homology"/>
<dbReference type="Pfam" id="PF01155">
    <property type="entry name" value="HypA"/>
    <property type="match status" value="1"/>
</dbReference>
<dbReference type="GO" id="GO:0051604">
    <property type="term" value="P:protein maturation"/>
    <property type="evidence" value="ECO:0007669"/>
    <property type="project" value="InterPro"/>
</dbReference>
<keyword evidence="1 4" id="KW-0533">Nickel</keyword>
<dbReference type="AlphaFoldDB" id="A0A064CCP8"/>
<dbReference type="PANTHER" id="PTHR34535">
    <property type="entry name" value="HYDROGENASE MATURATION FACTOR HYPA"/>
    <property type="match status" value="1"/>
</dbReference>
<keyword evidence="2 4" id="KW-0479">Metal-binding</keyword>
<dbReference type="Proteomes" id="UP000022835">
    <property type="component" value="Unassembled WGS sequence"/>
</dbReference>
<dbReference type="OrthoDB" id="288014at2"/>
<dbReference type="InterPro" id="IPR000688">
    <property type="entry name" value="HypA/HybF"/>
</dbReference>
<name>A0A064CCP8_9MYCO</name>
<dbReference type="PIRSF" id="PIRSF004761">
    <property type="entry name" value="Hydrgn_mat_HypA"/>
    <property type="match status" value="1"/>
</dbReference>